<dbReference type="AlphaFoldDB" id="A0A2S9WRF1"/>
<keyword evidence="1" id="KW-0732">Signal</keyword>
<accession>A0A2S9WRF1</accession>
<reference evidence="2 3" key="1">
    <citation type="submission" date="2016-11" db="EMBL/GenBank/DDBJ databases">
        <title>Trade-off between light-utilization and light-protection in marine flavobacteria.</title>
        <authorList>
            <person name="Kumagai Y."/>
        </authorList>
    </citation>
    <scope>NUCLEOTIDE SEQUENCE [LARGE SCALE GENOMIC DNA]</scope>
    <source>
        <strain evidence="2 3">JCM 17109</strain>
    </source>
</reference>
<feature type="signal peptide" evidence="1">
    <location>
        <begin position="1"/>
        <end position="21"/>
    </location>
</feature>
<feature type="chain" id="PRO_5015767894" description="Dihydroorotase" evidence="1">
    <location>
        <begin position="22"/>
        <end position="120"/>
    </location>
</feature>
<name>A0A2S9WRF1_9FLAO</name>
<comment type="caution">
    <text evidence="2">The sequence shown here is derived from an EMBL/GenBank/DDBJ whole genome shotgun (WGS) entry which is preliminary data.</text>
</comment>
<organism evidence="2 3">
    <name type="scientific">Nonlabens agnitus</name>
    <dbReference type="NCBI Taxonomy" id="870484"/>
    <lineage>
        <taxon>Bacteria</taxon>
        <taxon>Pseudomonadati</taxon>
        <taxon>Bacteroidota</taxon>
        <taxon>Flavobacteriia</taxon>
        <taxon>Flavobacteriales</taxon>
        <taxon>Flavobacteriaceae</taxon>
        <taxon>Nonlabens</taxon>
    </lineage>
</organism>
<dbReference type="RefSeq" id="WP_105981918.1">
    <property type="nucleotide sequence ID" value="NZ_MQUC01000003.1"/>
</dbReference>
<sequence length="120" mass="13745">MKNLFFSVVISLVLFSNYTVAQDTNPSFKKGDTFKIAQVDSNDYEAIQFPKANFIIKKGGIFSYDRVVNEEVEIHSVDKKEDGTVIATIKRTSRGKFFNSHKYLKVDMEKALERGELVRI</sequence>
<dbReference type="Proteomes" id="UP000239532">
    <property type="component" value="Unassembled WGS sequence"/>
</dbReference>
<protein>
    <recommendedName>
        <fullName evidence="4">Dihydroorotase</fullName>
    </recommendedName>
</protein>
<keyword evidence="3" id="KW-1185">Reference proteome</keyword>
<proteinExistence type="predicted"/>
<dbReference type="EMBL" id="MQUC01000003">
    <property type="protein sequence ID" value="PRP66067.1"/>
    <property type="molecule type" value="Genomic_DNA"/>
</dbReference>
<evidence type="ECO:0000256" key="1">
    <source>
        <dbReference type="SAM" id="SignalP"/>
    </source>
</evidence>
<evidence type="ECO:0000313" key="2">
    <source>
        <dbReference type="EMBL" id="PRP66067.1"/>
    </source>
</evidence>
<evidence type="ECO:0000313" key="3">
    <source>
        <dbReference type="Proteomes" id="UP000239532"/>
    </source>
</evidence>
<dbReference type="OrthoDB" id="1446823at2"/>
<evidence type="ECO:0008006" key="4">
    <source>
        <dbReference type="Google" id="ProtNLM"/>
    </source>
</evidence>
<gene>
    <name evidence="2" type="ORF">BST86_02680</name>
</gene>